<feature type="compositionally biased region" description="Pro residues" evidence="7">
    <location>
        <begin position="577"/>
        <end position="586"/>
    </location>
</feature>
<dbReference type="SUPFAM" id="SSF56112">
    <property type="entry name" value="Protein kinase-like (PK-like)"/>
    <property type="match status" value="1"/>
</dbReference>
<evidence type="ECO:0000256" key="1">
    <source>
        <dbReference type="ARBA" id="ARBA00012513"/>
    </source>
</evidence>
<evidence type="ECO:0000259" key="8">
    <source>
        <dbReference type="PROSITE" id="PS50011"/>
    </source>
</evidence>
<organism evidence="9 10">
    <name type="scientific">Actinospica durhamensis</name>
    <dbReference type="NCBI Taxonomy" id="1508375"/>
    <lineage>
        <taxon>Bacteria</taxon>
        <taxon>Bacillati</taxon>
        <taxon>Actinomycetota</taxon>
        <taxon>Actinomycetes</taxon>
        <taxon>Catenulisporales</taxon>
        <taxon>Actinospicaceae</taxon>
        <taxon>Actinospica</taxon>
    </lineage>
</organism>
<evidence type="ECO:0000256" key="2">
    <source>
        <dbReference type="ARBA" id="ARBA00022527"/>
    </source>
</evidence>
<feature type="compositionally biased region" description="Basic and acidic residues" evidence="7">
    <location>
        <begin position="261"/>
        <end position="273"/>
    </location>
</feature>
<feature type="region of interest" description="Disordered" evidence="7">
    <location>
        <begin position="554"/>
        <end position="609"/>
    </location>
</feature>
<evidence type="ECO:0000256" key="6">
    <source>
        <dbReference type="ARBA" id="ARBA00022840"/>
    </source>
</evidence>
<proteinExistence type="predicted"/>
<keyword evidence="5 9" id="KW-0418">Kinase</keyword>
<keyword evidence="4" id="KW-0547">Nucleotide-binding</keyword>
<dbReference type="GO" id="GO:0005524">
    <property type="term" value="F:ATP binding"/>
    <property type="evidence" value="ECO:0007669"/>
    <property type="project" value="UniProtKB-KW"/>
</dbReference>
<feature type="domain" description="Protein kinase" evidence="8">
    <location>
        <begin position="19"/>
        <end position="266"/>
    </location>
</feature>
<feature type="compositionally biased region" description="Low complexity" evidence="7">
    <location>
        <begin position="556"/>
        <end position="566"/>
    </location>
</feature>
<keyword evidence="10" id="KW-1185">Reference proteome</keyword>
<dbReference type="InterPro" id="IPR011009">
    <property type="entry name" value="Kinase-like_dom_sf"/>
</dbReference>
<dbReference type="EMBL" id="JAGSOG010000003">
    <property type="protein sequence ID" value="MBR7831822.1"/>
    <property type="molecule type" value="Genomic_DNA"/>
</dbReference>
<sequence>MMPDSSEAVFADLAGALGVTELIPLARGGQKFVLRALRGGRAVAVKAMFAPPGPAYAAVLDRARRETAVLAAVDSPRLVRMLDGMRELRYGGALPYGVAWVEELLDGTDLDKLLGTPWPPGRAARLLAHLAEALAALHAQGIVHRDLNPGNVRQRAGGDYCVMDPGLAHRVSEQDPGDAHCIGTVGYLSPEHTAGGVIGPASDVYCLGILMFQALTGVLPSPEVSLPPGTPSALAGIVTRCLRPDPGQRFADGGALLAELETHPQPHDDDPAHASEPPPTPLFGPDGLAYAARGEDAVELRGSFGSRIVDVESVAKDQSPFAIRLSPCRLEAAPGVTFTARTIELEDGRFTNAYELAVDTRRATVGVHSSTAGFYLTDLMDGADRMIAAVNGSFSFISDDFEYEPADPCLDFCARDGITVSLPTVAKPAFIVGQDGGVQLRELDARGTLRIGEREYAWIGSKTPALPADEGSLSVYGAANCRVEYAEAARVALLPAWTARRTGRRRARRATSIWSSPWTARGTWSPRWFPAGAPTCSRAPSSCAAARARCVRATRSRSSPSTACRPPRSHQASPSAPAWPPRPEAGPSPGTTRPWAFRRSCPAPAMHEP</sequence>
<dbReference type="RefSeq" id="WP_212526356.1">
    <property type="nucleotide sequence ID" value="NZ_JAGSOG010000003.1"/>
</dbReference>
<dbReference type="Gene3D" id="1.10.510.10">
    <property type="entry name" value="Transferase(Phosphotransferase) domain 1"/>
    <property type="match status" value="1"/>
</dbReference>
<evidence type="ECO:0000256" key="4">
    <source>
        <dbReference type="ARBA" id="ARBA00022741"/>
    </source>
</evidence>
<reference evidence="9" key="1">
    <citation type="submission" date="2021-04" db="EMBL/GenBank/DDBJ databases">
        <title>Genome based classification of Actinospica acidithermotolerans sp. nov., an actinobacterium isolated from an Indonesian hot spring.</title>
        <authorList>
            <person name="Kusuma A.B."/>
            <person name="Putra K.E."/>
            <person name="Nafisah S."/>
            <person name="Loh J."/>
            <person name="Nouioui I."/>
            <person name="Goodfellow M."/>
        </authorList>
    </citation>
    <scope>NUCLEOTIDE SEQUENCE</scope>
    <source>
        <strain evidence="9">CSCA 57</strain>
    </source>
</reference>
<accession>A0A941INB0</accession>
<dbReference type="AlphaFoldDB" id="A0A941INB0"/>
<name>A0A941INB0_9ACTN</name>
<dbReference type="PROSITE" id="PS50011">
    <property type="entry name" value="PROTEIN_KINASE_DOM"/>
    <property type="match status" value="1"/>
</dbReference>
<dbReference type="InterPro" id="IPR000719">
    <property type="entry name" value="Prot_kinase_dom"/>
</dbReference>
<feature type="region of interest" description="Disordered" evidence="7">
    <location>
        <begin position="261"/>
        <end position="283"/>
    </location>
</feature>
<dbReference type="PANTHER" id="PTHR43289">
    <property type="entry name" value="MITOGEN-ACTIVATED PROTEIN KINASE KINASE KINASE 20-RELATED"/>
    <property type="match status" value="1"/>
</dbReference>
<evidence type="ECO:0000256" key="7">
    <source>
        <dbReference type="SAM" id="MobiDB-lite"/>
    </source>
</evidence>
<dbReference type="Proteomes" id="UP000675781">
    <property type="component" value="Unassembled WGS sequence"/>
</dbReference>
<gene>
    <name evidence="9" type="ORF">KDL01_01035</name>
</gene>
<evidence type="ECO:0000313" key="9">
    <source>
        <dbReference type="EMBL" id="MBR7831822.1"/>
    </source>
</evidence>
<dbReference type="Pfam" id="PF00069">
    <property type="entry name" value="Pkinase"/>
    <property type="match status" value="1"/>
</dbReference>
<evidence type="ECO:0000313" key="10">
    <source>
        <dbReference type="Proteomes" id="UP000675781"/>
    </source>
</evidence>
<comment type="caution">
    <text evidence="9">The sequence shown here is derived from an EMBL/GenBank/DDBJ whole genome shotgun (WGS) entry which is preliminary data.</text>
</comment>
<keyword evidence="3" id="KW-0808">Transferase</keyword>
<dbReference type="GO" id="GO:0004674">
    <property type="term" value="F:protein serine/threonine kinase activity"/>
    <property type="evidence" value="ECO:0007669"/>
    <property type="project" value="UniProtKB-KW"/>
</dbReference>
<keyword evidence="2" id="KW-0723">Serine/threonine-protein kinase</keyword>
<protein>
    <recommendedName>
        <fullName evidence="1">non-specific serine/threonine protein kinase</fullName>
        <ecNumber evidence="1">2.7.11.1</ecNumber>
    </recommendedName>
</protein>
<keyword evidence="6" id="KW-0067">ATP-binding</keyword>
<evidence type="ECO:0000256" key="3">
    <source>
        <dbReference type="ARBA" id="ARBA00022679"/>
    </source>
</evidence>
<dbReference type="EC" id="2.7.11.1" evidence="1"/>
<evidence type="ECO:0000256" key="5">
    <source>
        <dbReference type="ARBA" id="ARBA00022777"/>
    </source>
</evidence>
<dbReference type="PANTHER" id="PTHR43289:SF6">
    <property type="entry name" value="SERINE_THREONINE-PROTEIN KINASE NEKL-3"/>
    <property type="match status" value="1"/>
</dbReference>